<keyword evidence="3" id="KW-1185">Reference proteome</keyword>
<dbReference type="Pfam" id="PF03729">
    <property type="entry name" value="DUF308"/>
    <property type="match status" value="2"/>
</dbReference>
<dbReference type="Proteomes" id="UP000004470">
    <property type="component" value="Unassembled WGS sequence"/>
</dbReference>
<dbReference type="InterPro" id="IPR005325">
    <property type="entry name" value="DUF308_memb"/>
</dbReference>
<dbReference type="PANTHER" id="PTHR34989:SF1">
    <property type="entry name" value="PROTEIN HDED"/>
    <property type="match status" value="1"/>
</dbReference>
<protein>
    <recommendedName>
        <fullName evidence="4">Acid-resistance membrane protein</fullName>
    </recommendedName>
</protein>
<feature type="transmembrane region" description="Helical" evidence="1">
    <location>
        <begin position="26"/>
        <end position="43"/>
    </location>
</feature>
<feature type="transmembrane region" description="Helical" evidence="1">
    <location>
        <begin position="49"/>
        <end position="69"/>
    </location>
</feature>
<organism evidence="2 3">
    <name type="scientific">Pediococcus acidilactici DSM 20284</name>
    <dbReference type="NCBI Taxonomy" id="862514"/>
    <lineage>
        <taxon>Bacteria</taxon>
        <taxon>Bacillati</taxon>
        <taxon>Bacillota</taxon>
        <taxon>Bacilli</taxon>
        <taxon>Lactobacillales</taxon>
        <taxon>Lactobacillaceae</taxon>
        <taxon>Pediococcus</taxon>
        <taxon>Pediococcus acidilactici group</taxon>
    </lineage>
</organism>
<dbReference type="GO" id="GO:0005886">
    <property type="term" value="C:plasma membrane"/>
    <property type="evidence" value="ECO:0007669"/>
    <property type="project" value="TreeGrafter"/>
</dbReference>
<feature type="transmembrane region" description="Helical" evidence="1">
    <location>
        <begin position="139"/>
        <end position="159"/>
    </location>
</feature>
<dbReference type="AlphaFoldDB" id="E0NE43"/>
<feature type="transmembrane region" description="Helical" evidence="1">
    <location>
        <begin position="106"/>
        <end position="127"/>
    </location>
</feature>
<keyword evidence="1" id="KW-1133">Transmembrane helix</keyword>
<evidence type="ECO:0000313" key="2">
    <source>
        <dbReference type="EMBL" id="EFL96514.1"/>
    </source>
</evidence>
<evidence type="ECO:0008006" key="4">
    <source>
        <dbReference type="Google" id="ProtNLM"/>
    </source>
</evidence>
<sequence>MTNNLTSIKAVHYWEEFYMNKLLDRFDPFMFVVGILSIFVAVISLRNPLATFSAVVVIAAITAILSGIYKLTVLRNALENSGWVVFNAVIDIVIGILMLFNGKFGILFVAISFAIMFLMDSVISLWLSNVIKLVNEKYFMVDVILSVIGIILGVLLLIYPAFSILSIYYLVGLFFMITGIGAIIHSI</sequence>
<dbReference type="PANTHER" id="PTHR34989">
    <property type="entry name" value="PROTEIN HDED"/>
    <property type="match status" value="1"/>
</dbReference>
<dbReference type="EMBL" id="AEEG01000002">
    <property type="protein sequence ID" value="EFL96514.1"/>
    <property type="molecule type" value="Genomic_DNA"/>
</dbReference>
<proteinExistence type="predicted"/>
<evidence type="ECO:0000256" key="1">
    <source>
        <dbReference type="SAM" id="Phobius"/>
    </source>
</evidence>
<accession>E0NE43</accession>
<name>E0NE43_PEDAC</name>
<dbReference type="eggNOG" id="COG3247">
    <property type="taxonomic scope" value="Bacteria"/>
</dbReference>
<comment type="caution">
    <text evidence="2">The sequence shown here is derived from an EMBL/GenBank/DDBJ whole genome shotgun (WGS) entry which is preliminary data.</text>
</comment>
<keyword evidence="1" id="KW-0812">Transmembrane</keyword>
<dbReference type="InterPro" id="IPR052712">
    <property type="entry name" value="Acid_resist_chaperone_HdeD"/>
</dbReference>
<keyword evidence="1" id="KW-0472">Membrane</keyword>
<gene>
    <name evidence="2" type="ORF">HMPREF0623_0565</name>
</gene>
<feature type="transmembrane region" description="Helical" evidence="1">
    <location>
        <begin position="81"/>
        <end position="100"/>
    </location>
</feature>
<feature type="transmembrane region" description="Helical" evidence="1">
    <location>
        <begin position="165"/>
        <end position="184"/>
    </location>
</feature>
<dbReference type="HOGENOM" id="CLU_091585_7_0_9"/>
<evidence type="ECO:0000313" key="3">
    <source>
        <dbReference type="Proteomes" id="UP000004470"/>
    </source>
</evidence>
<reference evidence="2" key="1">
    <citation type="submission" date="2010-07" db="EMBL/GenBank/DDBJ databases">
        <authorList>
            <person name="Muzny D."/>
            <person name="Qin X."/>
            <person name="Deng J."/>
            <person name="Jiang H."/>
            <person name="Liu Y."/>
            <person name="Qu J."/>
            <person name="Song X.-Z."/>
            <person name="Zhang L."/>
            <person name="Thornton R."/>
            <person name="Coyle M."/>
            <person name="Francisco L."/>
            <person name="Jackson L."/>
            <person name="Javaid M."/>
            <person name="Korchina V."/>
            <person name="Kovar C."/>
            <person name="Mata R."/>
            <person name="Mathew T."/>
            <person name="Ngo R."/>
            <person name="Nguyen L."/>
            <person name="Nguyen N."/>
            <person name="Okwuonu G."/>
            <person name="Ongeri F."/>
            <person name="Pham C."/>
            <person name="Simmons D."/>
            <person name="Wilczek-Boney K."/>
            <person name="Hale W."/>
            <person name="Jakkamsetti A."/>
            <person name="Pham P."/>
            <person name="Ruth R."/>
            <person name="San Lucas F."/>
            <person name="Warren J."/>
            <person name="Zhang J."/>
            <person name="Zhao Z."/>
            <person name="Zhou C."/>
            <person name="Zhu D."/>
            <person name="Lee S."/>
            <person name="Bess C."/>
            <person name="Blankenburg K."/>
            <person name="Forbes L."/>
            <person name="Fu Q."/>
            <person name="Gubbala S."/>
            <person name="Hirani K."/>
            <person name="Jayaseelan J.C."/>
            <person name="Lara F."/>
            <person name="Munidasa M."/>
            <person name="Palculict T."/>
            <person name="Patil S."/>
            <person name="Pu L.-L."/>
            <person name="Saada N."/>
            <person name="Tang L."/>
            <person name="Weissenberger G."/>
            <person name="Zhu Y."/>
            <person name="Hemphill L."/>
            <person name="Shang Y."/>
            <person name="Youmans B."/>
            <person name="Ayvaz T."/>
            <person name="Ross M."/>
            <person name="Santibanez J."/>
            <person name="Aqrawi P."/>
            <person name="Gross S."/>
            <person name="Joshi V."/>
            <person name="Fowler G."/>
            <person name="Nazareth L."/>
            <person name="Reid J."/>
            <person name="Worley K."/>
            <person name="Petrosino J."/>
            <person name="Highlander S."/>
            <person name="Gibbs R."/>
        </authorList>
    </citation>
    <scope>NUCLEOTIDE SEQUENCE [LARGE SCALE GENOMIC DNA]</scope>
    <source>
        <strain evidence="2">DSM 20284</strain>
    </source>
</reference>